<sequence length="367" mass="42087">MNKQYQDELPENLNELSESVFHNTNLTCDVSTQVAFDVTDSGFFNFECSFDNNNAMTQISGPSLVKYCNIQKIDQSYGPDYPLFDRYFHGFISIKNEQQLKDLTGTTFQVFYLLLSFLSDSSYYSFCKENRLLMFLIKIKLSVTYSAINSIFNCSRQTTTRIFYNTLHILAIKTNELIFWPSKYTVRKTLPEAFKKNCRCVIDCTEIKTEQPNSIEQRIYMYSKYKSSYTIKVLVAVTPNGMICFLSNCYGGRASDTFITNNSGFLSKLEPGGVVLADKGFPSIKTQCETNSNSILVMPSILHNGRFTEHEVIEKYSVASVRIHVERVFARLKTYGILNKITMDFMPSIDNIMHICCVLINIFKILS</sequence>
<evidence type="ECO:0000259" key="4">
    <source>
        <dbReference type="Pfam" id="PF13613"/>
    </source>
</evidence>
<dbReference type="EMBL" id="VYZN01001597">
    <property type="protein sequence ID" value="KAE9522196.1"/>
    <property type="molecule type" value="Genomic_DNA"/>
</dbReference>
<gene>
    <name evidence="5" type="ORF">AGLY_017456</name>
</gene>
<dbReference type="Pfam" id="PF13613">
    <property type="entry name" value="HTH_Tnp_4"/>
    <property type="match status" value="1"/>
</dbReference>
<name>A0A6G0SUZ2_APHGL</name>
<evidence type="ECO:0000259" key="3">
    <source>
        <dbReference type="Pfam" id="PF13359"/>
    </source>
</evidence>
<keyword evidence="6" id="KW-1185">Reference proteome</keyword>
<dbReference type="AlphaFoldDB" id="A0A6G0SUZ2"/>
<evidence type="ECO:0000313" key="5">
    <source>
        <dbReference type="EMBL" id="KAE9522196.1"/>
    </source>
</evidence>
<organism evidence="5 6">
    <name type="scientific">Aphis glycines</name>
    <name type="common">Soybean aphid</name>
    <dbReference type="NCBI Taxonomy" id="307491"/>
    <lineage>
        <taxon>Eukaryota</taxon>
        <taxon>Metazoa</taxon>
        <taxon>Ecdysozoa</taxon>
        <taxon>Arthropoda</taxon>
        <taxon>Hexapoda</taxon>
        <taxon>Insecta</taxon>
        <taxon>Pterygota</taxon>
        <taxon>Neoptera</taxon>
        <taxon>Paraneoptera</taxon>
        <taxon>Hemiptera</taxon>
        <taxon>Sternorrhyncha</taxon>
        <taxon>Aphidomorpha</taxon>
        <taxon>Aphidoidea</taxon>
        <taxon>Aphididae</taxon>
        <taxon>Aphidini</taxon>
        <taxon>Aphis</taxon>
        <taxon>Aphis</taxon>
    </lineage>
</organism>
<evidence type="ECO:0000256" key="2">
    <source>
        <dbReference type="ARBA" id="ARBA00022723"/>
    </source>
</evidence>
<evidence type="ECO:0008006" key="7">
    <source>
        <dbReference type="Google" id="ProtNLM"/>
    </source>
</evidence>
<reference evidence="5 6" key="1">
    <citation type="submission" date="2019-08" db="EMBL/GenBank/DDBJ databases">
        <title>The genome of the soybean aphid Biotype 1, its phylome, world population structure and adaptation to the North American continent.</title>
        <authorList>
            <person name="Giordano R."/>
            <person name="Donthu R.K."/>
            <person name="Hernandez A.G."/>
            <person name="Wright C.L."/>
            <person name="Zimin A.V."/>
        </authorList>
    </citation>
    <scope>NUCLEOTIDE SEQUENCE [LARGE SCALE GENOMIC DNA]</scope>
    <source>
        <tissue evidence="5">Whole aphids</tissue>
    </source>
</reference>
<evidence type="ECO:0000256" key="1">
    <source>
        <dbReference type="ARBA" id="ARBA00001968"/>
    </source>
</evidence>
<feature type="domain" description="DDE Tnp4" evidence="3">
    <location>
        <begin position="202"/>
        <end position="361"/>
    </location>
</feature>
<keyword evidence="2" id="KW-0479">Metal-binding</keyword>
<comment type="cofactor">
    <cofactor evidence="1">
        <name>a divalent metal cation</name>
        <dbReference type="ChEBI" id="CHEBI:60240"/>
    </cofactor>
</comment>
<dbReference type="PANTHER" id="PTHR23080">
    <property type="entry name" value="THAP DOMAIN PROTEIN"/>
    <property type="match status" value="1"/>
</dbReference>
<dbReference type="Proteomes" id="UP000475862">
    <property type="component" value="Unassembled WGS sequence"/>
</dbReference>
<proteinExistence type="predicted"/>
<dbReference type="PANTHER" id="PTHR23080:SF143">
    <property type="entry name" value="SI:DKEY-56D12.4"/>
    <property type="match status" value="1"/>
</dbReference>
<dbReference type="InterPro" id="IPR027805">
    <property type="entry name" value="Transposase_HTH_dom"/>
</dbReference>
<dbReference type="OrthoDB" id="6620488at2759"/>
<protein>
    <recommendedName>
        <fullName evidence="7">DDE Tnp4 domain-containing protein</fullName>
    </recommendedName>
</protein>
<dbReference type="Pfam" id="PF13359">
    <property type="entry name" value="DDE_Tnp_4"/>
    <property type="match status" value="1"/>
</dbReference>
<comment type="caution">
    <text evidence="5">The sequence shown here is derived from an EMBL/GenBank/DDBJ whole genome shotgun (WGS) entry which is preliminary data.</text>
</comment>
<dbReference type="InterPro" id="IPR027806">
    <property type="entry name" value="HARBI1_dom"/>
</dbReference>
<accession>A0A6G0SUZ2</accession>
<evidence type="ECO:0000313" key="6">
    <source>
        <dbReference type="Proteomes" id="UP000475862"/>
    </source>
</evidence>
<feature type="domain" description="Transposase Helix-turn-helix" evidence="4">
    <location>
        <begin position="127"/>
        <end position="173"/>
    </location>
</feature>
<dbReference type="GO" id="GO:0046872">
    <property type="term" value="F:metal ion binding"/>
    <property type="evidence" value="ECO:0007669"/>
    <property type="project" value="UniProtKB-KW"/>
</dbReference>